<feature type="signal peptide" evidence="2">
    <location>
        <begin position="1"/>
        <end position="19"/>
    </location>
</feature>
<protein>
    <recommendedName>
        <fullName evidence="5">Calcineurin-like phosphoesterase domain-containing protein</fullName>
    </recommendedName>
</protein>
<feature type="chain" id="PRO_5026206876" description="Calcineurin-like phosphoesterase domain-containing protein" evidence="2">
    <location>
        <begin position="20"/>
        <end position="561"/>
    </location>
</feature>
<feature type="compositionally biased region" description="Gly residues" evidence="1">
    <location>
        <begin position="162"/>
        <end position="171"/>
    </location>
</feature>
<organism evidence="3 4">
    <name type="scientific">Ornithorhynchus anatinus</name>
    <name type="common">Duckbill platypus</name>
    <dbReference type="NCBI Taxonomy" id="9258"/>
    <lineage>
        <taxon>Eukaryota</taxon>
        <taxon>Metazoa</taxon>
        <taxon>Chordata</taxon>
        <taxon>Craniata</taxon>
        <taxon>Vertebrata</taxon>
        <taxon>Euteleostomi</taxon>
        <taxon>Mammalia</taxon>
        <taxon>Monotremata</taxon>
        <taxon>Ornithorhynchidae</taxon>
        <taxon>Ornithorhynchus</taxon>
    </lineage>
</organism>
<evidence type="ECO:0000256" key="1">
    <source>
        <dbReference type="SAM" id="MobiDB-lite"/>
    </source>
</evidence>
<dbReference type="Ensembl" id="ENSOANT00000062269.1">
    <property type="protein sequence ID" value="ENSOANP00000049765.1"/>
    <property type="gene ID" value="ENSOANG00000044507.1"/>
</dbReference>
<accession>A0A6I8PAF4</accession>
<reference evidence="3" key="1">
    <citation type="submission" date="2025-08" db="UniProtKB">
        <authorList>
            <consortium name="Ensembl"/>
        </authorList>
    </citation>
    <scope>IDENTIFICATION</scope>
    <source>
        <strain evidence="3">Glennie</strain>
    </source>
</reference>
<sequence>MSCRLALKVLLGLAAAAAAAAGLSALLLGDYGRAGPPPPPPPPRAPRPAPGGEATNLFWGLQVSDLHVSRFLDRRRVSDFERFCSETIDAVRPELVLVTGNRRPAPVGSPGPLSGSFREGGRRGGRRNPGPWISLFSHVPEREDGEGCLLSVARRQEPGLRSRGGGGGGAGSTPARQPCVRGRVASLPWASVTSSGKRGLTVSLPRDDPLTPYLPRRLGRGSAPSGRLTNTDDIDIATGRAPFSELCRGWQLVWTRSLSRRGAHGLHPRVTGEVPEAQKGKVTVLLCDLGGEGVTFYFILFFYNPPPPPHGKRRRSAALIRRIPFRGKGDVSLAAVLRARIQFRVSGGGDVVRKVGGLFLPPNPPDPRALRCVLRMRRSRLRRGRATLPPARPGGSGVLASDPGASSDYPRLRRLGGETGGSVARLPRDPGWVALLPRASGTSSGKRGPEKRRGSVGGARGSARPAGGGRFPSLGLGSLVWKAGIKTASLMTSSLPQRLARCPAQSQHSTDTVIGTISVVIGGCLATAPPPPPPVQPGKARKVPASGSPPLELRLVAGSRS</sequence>
<feature type="region of interest" description="Disordered" evidence="1">
    <location>
        <begin position="527"/>
        <end position="551"/>
    </location>
</feature>
<feature type="region of interest" description="Disordered" evidence="1">
    <location>
        <begin position="102"/>
        <end position="137"/>
    </location>
</feature>
<evidence type="ECO:0000313" key="3">
    <source>
        <dbReference type="Ensembl" id="ENSOANP00000049765.1"/>
    </source>
</evidence>
<feature type="region of interest" description="Disordered" evidence="1">
    <location>
        <begin position="382"/>
        <end position="469"/>
    </location>
</feature>
<reference evidence="3" key="2">
    <citation type="submission" date="2025-09" db="UniProtKB">
        <authorList>
            <consortium name="Ensembl"/>
        </authorList>
    </citation>
    <scope>IDENTIFICATION</scope>
    <source>
        <strain evidence="3">Glennie</strain>
    </source>
</reference>
<evidence type="ECO:0008006" key="5">
    <source>
        <dbReference type="Google" id="ProtNLM"/>
    </source>
</evidence>
<feature type="region of interest" description="Disordered" evidence="1">
    <location>
        <begin position="34"/>
        <end position="53"/>
    </location>
</feature>
<feature type="region of interest" description="Disordered" evidence="1">
    <location>
        <begin position="211"/>
        <end position="233"/>
    </location>
</feature>
<feature type="region of interest" description="Disordered" evidence="1">
    <location>
        <begin position="156"/>
        <end position="178"/>
    </location>
</feature>
<dbReference type="GeneTree" id="ENSGT01000000220764"/>
<keyword evidence="2" id="KW-0732">Signal</keyword>
<feature type="compositionally biased region" description="Gly residues" evidence="1">
    <location>
        <begin position="455"/>
        <end position="469"/>
    </location>
</feature>
<dbReference type="Bgee" id="ENSOANG00000044507">
    <property type="expression patterns" value="Expressed in fibroblast and 6 other cell types or tissues"/>
</dbReference>
<evidence type="ECO:0000256" key="2">
    <source>
        <dbReference type="SAM" id="SignalP"/>
    </source>
</evidence>
<name>A0A6I8PAF4_ORNAN</name>
<dbReference type="InParanoid" id="A0A6I8PAF4"/>
<evidence type="ECO:0000313" key="4">
    <source>
        <dbReference type="Proteomes" id="UP000002279"/>
    </source>
</evidence>
<dbReference type="Proteomes" id="UP000002279">
    <property type="component" value="Unplaced"/>
</dbReference>
<dbReference type="AlphaFoldDB" id="A0A6I8PAF4"/>
<proteinExistence type="predicted"/>
<keyword evidence="4" id="KW-1185">Reference proteome</keyword>
<feature type="compositionally biased region" description="Pro residues" evidence="1">
    <location>
        <begin position="35"/>
        <end position="49"/>
    </location>
</feature>